<gene>
    <name evidence="1" type="ORF">HanXRQr2_Chr05g0234781</name>
</gene>
<evidence type="ECO:0000313" key="2">
    <source>
        <dbReference type="Proteomes" id="UP000215914"/>
    </source>
</evidence>
<dbReference type="Gramene" id="mRNA:HanXRQr2_Chr05g0234781">
    <property type="protein sequence ID" value="CDS:HanXRQr2_Chr05g0234781.1"/>
    <property type="gene ID" value="HanXRQr2_Chr05g0234781"/>
</dbReference>
<protein>
    <submittedName>
        <fullName evidence="1">Uncharacterized protein</fullName>
    </submittedName>
</protein>
<organism evidence="1 2">
    <name type="scientific">Helianthus annuus</name>
    <name type="common">Common sunflower</name>
    <dbReference type="NCBI Taxonomy" id="4232"/>
    <lineage>
        <taxon>Eukaryota</taxon>
        <taxon>Viridiplantae</taxon>
        <taxon>Streptophyta</taxon>
        <taxon>Embryophyta</taxon>
        <taxon>Tracheophyta</taxon>
        <taxon>Spermatophyta</taxon>
        <taxon>Magnoliopsida</taxon>
        <taxon>eudicotyledons</taxon>
        <taxon>Gunneridae</taxon>
        <taxon>Pentapetalae</taxon>
        <taxon>asterids</taxon>
        <taxon>campanulids</taxon>
        <taxon>Asterales</taxon>
        <taxon>Asteraceae</taxon>
        <taxon>Asteroideae</taxon>
        <taxon>Heliantheae alliance</taxon>
        <taxon>Heliantheae</taxon>
        <taxon>Helianthus</taxon>
    </lineage>
</organism>
<name>A0A9K3J263_HELAN</name>
<reference evidence="1" key="2">
    <citation type="submission" date="2020-06" db="EMBL/GenBank/DDBJ databases">
        <title>Helianthus annuus Genome sequencing and assembly Release 2.</title>
        <authorList>
            <person name="Gouzy J."/>
            <person name="Langlade N."/>
            <person name="Munos S."/>
        </authorList>
    </citation>
    <scope>NUCLEOTIDE SEQUENCE</scope>
    <source>
        <tissue evidence="1">Leaves</tissue>
    </source>
</reference>
<dbReference type="Proteomes" id="UP000215914">
    <property type="component" value="Unassembled WGS sequence"/>
</dbReference>
<sequence length="61" mass="6983">MWANGVEAPIDSLIRLLVVELSHILCNHVAPNRRTLYLTILEIVCKVLEDRTRQSLRLCAI</sequence>
<dbReference type="AlphaFoldDB" id="A0A9K3J263"/>
<reference evidence="1" key="1">
    <citation type="journal article" date="2017" name="Nature">
        <title>The sunflower genome provides insights into oil metabolism, flowering and Asterid evolution.</title>
        <authorList>
            <person name="Badouin H."/>
            <person name="Gouzy J."/>
            <person name="Grassa C.J."/>
            <person name="Murat F."/>
            <person name="Staton S.E."/>
            <person name="Cottret L."/>
            <person name="Lelandais-Briere C."/>
            <person name="Owens G.L."/>
            <person name="Carrere S."/>
            <person name="Mayjonade B."/>
            <person name="Legrand L."/>
            <person name="Gill N."/>
            <person name="Kane N.C."/>
            <person name="Bowers J.E."/>
            <person name="Hubner S."/>
            <person name="Bellec A."/>
            <person name="Berard A."/>
            <person name="Berges H."/>
            <person name="Blanchet N."/>
            <person name="Boniface M.C."/>
            <person name="Brunel D."/>
            <person name="Catrice O."/>
            <person name="Chaidir N."/>
            <person name="Claudel C."/>
            <person name="Donnadieu C."/>
            <person name="Faraut T."/>
            <person name="Fievet G."/>
            <person name="Helmstetter N."/>
            <person name="King M."/>
            <person name="Knapp S.J."/>
            <person name="Lai Z."/>
            <person name="Le Paslier M.C."/>
            <person name="Lippi Y."/>
            <person name="Lorenzon L."/>
            <person name="Mandel J.R."/>
            <person name="Marage G."/>
            <person name="Marchand G."/>
            <person name="Marquand E."/>
            <person name="Bret-Mestries E."/>
            <person name="Morien E."/>
            <person name="Nambeesan S."/>
            <person name="Nguyen T."/>
            <person name="Pegot-Espagnet P."/>
            <person name="Pouilly N."/>
            <person name="Raftis F."/>
            <person name="Sallet E."/>
            <person name="Schiex T."/>
            <person name="Thomas J."/>
            <person name="Vandecasteele C."/>
            <person name="Vares D."/>
            <person name="Vear F."/>
            <person name="Vautrin S."/>
            <person name="Crespi M."/>
            <person name="Mangin B."/>
            <person name="Burke J.M."/>
            <person name="Salse J."/>
            <person name="Munos S."/>
            <person name="Vincourt P."/>
            <person name="Rieseberg L.H."/>
            <person name="Langlade N.B."/>
        </authorList>
    </citation>
    <scope>NUCLEOTIDE SEQUENCE</scope>
    <source>
        <tissue evidence="1">Leaves</tissue>
    </source>
</reference>
<keyword evidence="2" id="KW-1185">Reference proteome</keyword>
<evidence type="ECO:0000313" key="1">
    <source>
        <dbReference type="EMBL" id="KAF5807536.1"/>
    </source>
</evidence>
<comment type="caution">
    <text evidence="1">The sequence shown here is derived from an EMBL/GenBank/DDBJ whole genome shotgun (WGS) entry which is preliminary data.</text>
</comment>
<dbReference type="EMBL" id="MNCJ02000320">
    <property type="protein sequence ID" value="KAF5807536.1"/>
    <property type="molecule type" value="Genomic_DNA"/>
</dbReference>
<accession>A0A9K3J263</accession>
<proteinExistence type="predicted"/>